<reference evidence="2" key="1">
    <citation type="journal article" date="2022" name="bioRxiv">
        <title>Genomics of Preaxostyla Flagellates Illuminates Evolutionary Transitions and the Path Towards Mitochondrial Loss.</title>
        <authorList>
            <person name="Novak L.V.F."/>
            <person name="Treitli S.C."/>
            <person name="Pyrih J."/>
            <person name="Halakuc P."/>
            <person name="Pipaliya S.V."/>
            <person name="Vacek V."/>
            <person name="Brzon O."/>
            <person name="Soukal P."/>
            <person name="Eme L."/>
            <person name="Dacks J.B."/>
            <person name="Karnkowska A."/>
            <person name="Elias M."/>
            <person name="Hampl V."/>
        </authorList>
    </citation>
    <scope>NUCLEOTIDE SEQUENCE</scope>
    <source>
        <strain evidence="2">RCP-MX</strain>
    </source>
</reference>
<organism evidence="2 3">
    <name type="scientific">Paratrimastix pyriformis</name>
    <dbReference type="NCBI Taxonomy" id="342808"/>
    <lineage>
        <taxon>Eukaryota</taxon>
        <taxon>Metamonada</taxon>
        <taxon>Preaxostyla</taxon>
        <taxon>Paratrimastigidae</taxon>
        <taxon>Paratrimastix</taxon>
    </lineage>
</organism>
<evidence type="ECO:0000256" key="1">
    <source>
        <dbReference type="SAM" id="Phobius"/>
    </source>
</evidence>
<name>A0ABQ8U752_9EUKA</name>
<keyword evidence="1" id="KW-0472">Membrane</keyword>
<evidence type="ECO:0000313" key="3">
    <source>
        <dbReference type="Proteomes" id="UP001141327"/>
    </source>
</evidence>
<keyword evidence="3" id="KW-1185">Reference proteome</keyword>
<keyword evidence="1" id="KW-0812">Transmembrane</keyword>
<keyword evidence="1" id="KW-1133">Transmembrane helix</keyword>
<sequence>MKPEAFVSPLPSLPRLRNILNFEECVRFEDTISQTIGSIDGLPVDLRQLVSPSAVGILCVTINIASILVKISLIRFTTSLDRNQIFRTPNCLSLEEHIWKFLRRLPNRPLRSWRRWIETELHRAVERVRDLAQRLDEAAVLHLVTRSRPLLALFSATPSAMAITVNVLSPAVFLFNLRLRLLRPPPRPPHPTSRAPSSVAAFATRALHMVSLLRSCDLGLYHPENNGAPRLAPTVHLLLPAFDVSSSFALPPHRLPLSVADGIHAVRGTRLTCGFSKPVHHRLGFLTPVGPVTVHLLSGWHPRTLSFCCGHHSMLWGSYHRCHFPIFREA</sequence>
<feature type="transmembrane region" description="Helical" evidence="1">
    <location>
        <begin position="53"/>
        <end position="73"/>
    </location>
</feature>
<proteinExistence type="predicted"/>
<feature type="transmembrane region" description="Helical" evidence="1">
    <location>
        <begin position="150"/>
        <end position="175"/>
    </location>
</feature>
<gene>
    <name evidence="2" type="ORF">PAPYR_9897</name>
</gene>
<protein>
    <submittedName>
        <fullName evidence="2">Uncharacterized protein</fullName>
    </submittedName>
</protein>
<evidence type="ECO:0000313" key="2">
    <source>
        <dbReference type="EMBL" id="KAJ4455169.1"/>
    </source>
</evidence>
<dbReference type="EMBL" id="JAPMOS010000116">
    <property type="protein sequence ID" value="KAJ4455169.1"/>
    <property type="molecule type" value="Genomic_DNA"/>
</dbReference>
<comment type="caution">
    <text evidence="2">The sequence shown here is derived from an EMBL/GenBank/DDBJ whole genome shotgun (WGS) entry which is preliminary data.</text>
</comment>
<accession>A0ABQ8U752</accession>
<dbReference type="Proteomes" id="UP001141327">
    <property type="component" value="Unassembled WGS sequence"/>
</dbReference>